<evidence type="ECO:0000256" key="1">
    <source>
        <dbReference type="ARBA" id="ARBA00004194"/>
    </source>
</evidence>
<evidence type="ECO:0000256" key="9">
    <source>
        <dbReference type="ARBA" id="ARBA00023157"/>
    </source>
</evidence>
<evidence type="ECO:0000256" key="12">
    <source>
        <dbReference type="SAM" id="Phobius"/>
    </source>
</evidence>
<protein>
    <submittedName>
        <fullName evidence="15">Chromosome 1 SCAF13759, whole genome shotgun sequence</fullName>
    </submittedName>
</protein>
<dbReference type="InterPro" id="IPR013320">
    <property type="entry name" value="ConA-like_dom_sf"/>
</dbReference>
<reference evidence="15" key="1">
    <citation type="journal article" date="2004" name="Nature">
        <title>Genome duplication in the teleost fish Tetraodon nigroviridis reveals the early vertebrate proto-karyotype.</title>
        <authorList>
            <person name="Jaillon O."/>
            <person name="Aury J.-M."/>
            <person name="Brunet F."/>
            <person name="Petit J.-L."/>
            <person name="Stange-Thomann N."/>
            <person name="Mauceli E."/>
            <person name="Bouneau L."/>
            <person name="Fischer C."/>
            <person name="Ozouf-Costaz C."/>
            <person name="Bernot A."/>
            <person name="Nicaud S."/>
            <person name="Jaffe D."/>
            <person name="Fisher S."/>
            <person name="Lutfalla G."/>
            <person name="Dossat C."/>
            <person name="Segurens B."/>
            <person name="Dasilva C."/>
            <person name="Salanoubat M."/>
            <person name="Levy M."/>
            <person name="Boudet N."/>
            <person name="Castellano S."/>
            <person name="Anthouard V."/>
            <person name="Jubin C."/>
            <person name="Castelli V."/>
            <person name="Katinka M."/>
            <person name="Vacherie B."/>
            <person name="Biemont C."/>
            <person name="Skalli Z."/>
            <person name="Cattolico L."/>
            <person name="Poulain J."/>
            <person name="De Berardinis V."/>
            <person name="Cruaud C."/>
            <person name="Duprat S."/>
            <person name="Brottier P."/>
            <person name="Coutanceau J.-P."/>
            <person name="Gouzy J."/>
            <person name="Parra G."/>
            <person name="Lardier G."/>
            <person name="Chapple C."/>
            <person name="McKernan K.J."/>
            <person name="McEwan P."/>
            <person name="Bosak S."/>
            <person name="Kellis M."/>
            <person name="Volff J.-N."/>
            <person name="Guigo R."/>
            <person name="Zody M.C."/>
            <person name="Mesirov J."/>
            <person name="Lindblad-Toh K."/>
            <person name="Birren B."/>
            <person name="Nusbaum C."/>
            <person name="Kahn D."/>
            <person name="Robinson-Rechavi M."/>
            <person name="Laudet V."/>
            <person name="Schachter V."/>
            <person name="Quetier F."/>
            <person name="Saurin W."/>
            <person name="Scarpelli C."/>
            <person name="Wincker P."/>
            <person name="Lander E.S."/>
            <person name="Weissenbach J."/>
            <person name="Roest Crollius H."/>
        </authorList>
    </citation>
    <scope>NUCLEOTIDE SEQUENCE [LARGE SCALE GENOMIC DNA]</scope>
</reference>
<keyword evidence="3" id="KW-0479">Metal-binding</keyword>
<proteinExistence type="predicted"/>
<evidence type="ECO:0000256" key="2">
    <source>
        <dbReference type="ARBA" id="ARBA00022692"/>
    </source>
</evidence>
<evidence type="ECO:0000313" key="15">
    <source>
        <dbReference type="EMBL" id="CAF95369.1"/>
    </source>
</evidence>
<name>Q4SVG3_TETNG</name>
<evidence type="ECO:0000256" key="5">
    <source>
        <dbReference type="ARBA" id="ARBA00022734"/>
    </source>
</evidence>
<feature type="chain" id="PRO_5004243556" evidence="13">
    <location>
        <begin position="25"/>
        <end position="369"/>
    </location>
</feature>
<dbReference type="GO" id="GO:0046872">
    <property type="term" value="F:metal ion binding"/>
    <property type="evidence" value="ECO:0007669"/>
    <property type="project" value="UniProtKB-KW"/>
</dbReference>
<dbReference type="Pfam" id="PF03388">
    <property type="entry name" value="Lectin_leg-like"/>
    <property type="match status" value="1"/>
</dbReference>
<dbReference type="GO" id="GO:0005789">
    <property type="term" value="C:endoplasmic reticulum membrane"/>
    <property type="evidence" value="ECO:0007669"/>
    <property type="project" value="TreeGrafter"/>
</dbReference>
<keyword evidence="9" id="KW-1015">Disulfide bond</keyword>
<feature type="domain" description="L-type lectin-like" evidence="14">
    <location>
        <begin position="26"/>
        <end position="264"/>
    </location>
</feature>
<dbReference type="PANTHER" id="PTHR12223:SF36">
    <property type="entry name" value="VESICULAR INTEGRAL-MEMBRANE PROTEIN VIP36"/>
    <property type="match status" value="1"/>
</dbReference>
<dbReference type="PANTHER" id="PTHR12223">
    <property type="entry name" value="VESICULAR MANNOSE-BINDING LECTIN"/>
    <property type="match status" value="1"/>
</dbReference>
<dbReference type="CDD" id="cd06901">
    <property type="entry name" value="lectin_VIP36_VIPL"/>
    <property type="match status" value="1"/>
</dbReference>
<dbReference type="SUPFAM" id="SSF49899">
    <property type="entry name" value="Concanavalin A-like lectins/glucanases"/>
    <property type="match status" value="1"/>
</dbReference>
<evidence type="ECO:0000256" key="6">
    <source>
        <dbReference type="ARBA" id="ARBA00022989"/>
    </source>
</evidence>
<keyword evidence="7" id="KW-0333">Golgi apparatus</keyword>
<dbReference type="PROSITE" id="PS51328">
    <property type="entry name" value="L_LECTIN_LIKE"/>
    <property type="match status" value="1"/>
</dbReference>
<dbReference type="OrthoDB" id="270293at2759"/>
<dbReference type="InterPro" id="IPR035664">
    <property type="entry name" value="VIP36_lectin"/>
</dbReference>
<keyword evidence="5" id="KW-0430">Lectin</keyword>
<keyword evidence="2 12" id="KW-0812">Transmembrane</keyword>
<keyword evidence="10" id="KW-0325">Glycoprotein</keyword>
<dbReference type="AlphaFoldDB" id="Q4SVG3"/>
<keyword evidence="4 13" id="KW-0732">Signal</keyword>
<comment type="subcellular location">
    <subcellularLocation>
        <location evidence="11">Endomembrane system</location>
        <topology evidence="11">Single-pass type I membrane protein</topology>
    </subcellularLocation>
    <subcellularLocation>
        <location evidence="1">Golgi apparatus membrane</location>
        <topology evidence="1">Single-pass membrane protein</topology>
    </subcellularLocation>
</comment>
<feature type="transmembrane region" description="Helical" evidence="12">
    <location>
        <begin position="336"/>
        <end position="358"/>
    </location>
</feature>
<keyword evidence="6 12" id="KW-1133">Transmembrane helix</keyword>
<dbReference type="GO" id="GO:0005793">
    <property type="term" value="C:endoplasmic reticulum-Golgi intermediate compartment"/>
    <property type="evidence" value="ECO:0007669"/>
    <property type="project" value="TreeGrafter"/>
</dbReference>
<evidence type="ECO:0000256" key="4">
    <source>
        <dbReference type="ARBA" id="ARBA00022729"/>
    </source>
</evidence>
<dbReference type="Gene3D" id="2.60.120.200">
    <property type="match status" value="1"/>
</dbReference>
<evidence type="ECO:0000256" key="11">
    <source>
        <dbReference type="ARBA" id="ARBA00046288"/>
    </source>
</evidence>
<dbReference type="FunFam" id="2.60.120.200:FF:000017">
    <property type="entry name" value="Vesicular integral-membrane protein VIP36"/>
    <property type="match status" value="1"/>
</dbReference>
<organism evidence="15">
    <name type="scientific">Tetraodon nigroviridis</name>
    <name type="common">Spotted green pufferfish</name>
    <name type="synonym">Chelonodon nigroviridis</name>
    <dbReference type="NCBI Taxonomy" id="99883"/>
    <lineage>
        <taxon>Eukaryota</taxon>
        <taxon>Metazoa</taxon>
        <taxon>Chordata</taxon>
        <taxon>Craniata</taxon>
        <taxon>Vertebrata</taxon>
        <taxon>Euteleostomi</taxon>
        <taxon>Actinopterygii</taxon>
        <taxon>Neopterygii</taxon>
        <taxon>Teleostei</taxon>
        <taxon>Neoteleostei</taxon>
        <taxon>Acanthomorphata</taxon>
        <taxon>Eupercaria</taxon>
        <taxon>Tetraodontiformes</taxon>
        <taxon>Tetradontoidea</taxon>
        <taxon>Tetraodontidae</taxon>
        <taxon>Tetraodon</taxon>
    </lineage>
</organism>
<dbReference type="GO" id="GO:0006888">
    <property type="term" value="P:endoplasmic reticulum to Golgi vesicle-mediated transport"/>
    <property type="evidence" value="ECO:0007669"/>
    <property type="project" value="TreeGrafter"/>
</dbReference>
<feature type="signal peptide" evidence="13">
    <location>
        <begin position="1"/>
        <end position="24"/>
    </location>
</feature>
<sequence length="369" mass="41537">MAHLGALLSTWLVLLMSRPGLVSCDLTDGNTEHLKREHSLMKPYQGVGSQWDFWGSTLVTSSYVRLTPDERSKQGSIWNTVPCYLKDWEMHVQFKVHGSGKKNLHGDGIALWYTRDRLQAGPVFGNQDHFVGLALFLDTFRNELHGMDRSFPYISAMVNNGSASYDHGKDGRSSELGGCSAEIRNRDHDTYLAIRYSRGRLTVMVDVDDKNEWKSCIDIGGVRLPTGYFFGASAATGDLSADHLTACRCFPDNHDLISMKLYQLMVEHSPEEEDQDWSQIQPSVSLLKSPKGRFSALERDRNMFQLQRTDLSSGLTDNIDDPTGNFRGTPLTGWKVFLLLLCSLLGIVVCAVVGAVVFQKRQERNKRFY</sequence>
<accession>Q4SVG3</accession>
<evidence type="ECO:0000259" key="14">
    <source>
        <dbReference type="PROSITE" id="PS51328"/>
    </source>
</evidence>
<keyword evidence="8 12" id="KW-0472">Membrane</keyword>
<reference evidence="15" key="2">
    <citation type="submission" date="2004-02" db="EMBL/GenBank/DDBJ databases">
        <authorList>
            <consortium name="Genoscope"/>
            <consortium name="Whitehead Institute Centre for Genome Research"/>
        </authorList>
    </citation>
    <scope>NUCLEOTIDE SEQUENCE</scope>
</reference>
<evidence type="ECO:0000256" key="7">
    <source>
        <dbReference type="ARBA" id="ARBA00023034"/>
    </source>
</evidence>
<evidence type="ECO:0000256" key="10">
    <source>
        <dbReference type="ARBA" id="ARBA00023180"/>
    </source>
</evidence>
<dbReference type="InterPro" id="IPR005052">
    <property type="entry name" value="Lectin_leg"/>
</dbReference>
<dbReference type="EMBL" id="CAAE01013759">
    <property type="protein sequence ID" value="CAF95369.1"/>
    <property type="molecule type" value="Genomic_DNA"/>
</dbReference>
<feature type="non-terminal residue" evidence="15">
    <location>
        <position position="369"/>
    </location>
</feature>
<dbReference type="KEGG" id="tng:GSTEN00011989G001"/>
<dbReference type="GO" id="GO:0030134">
    <property type="term" value="C:COPII-coated ER to Golgi transport vesicle"/>
    <property type="evidence" value="ECO:0007669"/>
    <property type="project" value="TreeGrafter"/>
</dbReference>
<dbReference type="GO" id="GO:0000139">
    <property type="term" value="C:Golgi membrane"/>
    <property type="evidence" value="ECO:0007669"/>
    <property type="project" value="UniProtKB-SubCell"/>
</dbReference>
<evidence type="ECO:0000256" key="13">
    <source>
        <dbReference type="SAM" id="SignalP"/>
    </source>
</evidence>
<evidence type="ECO:0000256" key="3">
    <source>
        <dbReference type="ARBA" id="ARBA00022723"/>
    </source>
</evidence>
<gene>
    <name evidence="15" type="ORF">GSTENG00011989001</name>
</gene>
<dbReference type="GO" id="GO:0005537">
    <property type="term" value="F:D-mannose binding"/>
    <property type="evidence" value="ECO:0007669"/>
    <property type="project" value="TreeGrafter"/>
</dbReference>
<evidence type="ECO:0000256" key="8">
    <source>
        <dbReference type="ARBA" id="ARBA00023136"/>
    </source>
</evidence>
<dbReference type="InterPro" id="IPR051136">
    <property type="entry name" value="Intracellular_Lectin-GPT"/>
</dbReference>